<evidence type="ECO:0000313" key="3">
    <source>
        <dbReference type="EMBL" id="EOT69610.1"/>
    </source>
</evidence>
<evidence type="ECO:0000313" key="5">
    <source>
        <dbReference type="Proteomes" id="UP000014148"/>
    </source>
</evidence>
<dbReference type="EMBL" id="AJAK01000007">
    <property type="protein sequence ID" value="EOH81100.1"/>
    <property type="molecule type" value="Genomic_DNA"/>
</dbReference>
<evidence type="ECO:0000313" key="4">
    <source>
        <dbReference type="Proteomes" id="UP000013783"/>
    </source>
</evidence>
<keyword evidence="1" id="KW-0812">Transmembrane</keyword>
<feature type="transmembrane region" description="Helical" evidence="1">
    <location>
        <begin position="12"/>
        <end position="30"/>
    </location>
</feature>
<keyword evidence="1" id="KW-0472">Membrane</keyword>
<name>R2RBN2_9ENTE</name>
<organism evidence="2 4">
    <name type="scientific">Enterococcus malodoratus ATCC 43197</name>
    <dbReference type="NCBI Taxonomy" id="1158601"/>
    <lineage>
        <taxon>Bacteria</taxon>
        <taxon>Bacillati</taxon>
        <taxon>Bacillota</taxon>
        <taxon>Bacilli</taxon>
        <taxon>Lactobacillales</taxon>
        <taxon>Enterococcaceae</taxon>
        <taxon>Enterococcus</taxon>
    </lineage>
</organism>
<feature type="transmembrane region" description="Helical" evidence="1">
    <location>
        <begin position="42"/>
        <end position="59"/>
    </location>
</feature>
<feature type="transmembrane region" description="Helical" evidence="1">
    <location>
        <begin position="71"/>
        <end position="90"/>
    </location>
</feature>
<reference evidence="2 4" key="1">
    <citation type="submission" date="2013-02" db="EMBL/GenBank/DDBJ databases">
        <title>The Genome Sequence of Enterococcus malodoratus ATCC_43197.</title>
        <authorList>
            <consortium name="The Broad Institute Genome Sequencing Platform"/>
            <consortium name="The Broad Institute Genome Sequencing Center for Infectious Disease"/>
            <person name="Earl A.M."/>
            <person name="Gilmore M.S."/>
            <person name="Lebreton F."/>
            <person name="Walker B."/>
            <person name="Young S.K."/>
            <person name="Zeng Q."/>
            <person name="Gargeya S."/>
            <person name="Fitzgerald M."/>
            <person name="Haas B."/>
            <person name="Abouelleil A."/>
            <person name="Alvarado L."/>
            <person name="Arachchi H.M."/>
            <person name="Berlin A.M."/>
            <person name="Chapman S.B."/>
            <person name="Dewar J."/>
            <person name="Goldberg J."/>
            <person name="Griggs A."/>
            <person name="Gujja S."/>
            <person name="Hansen M."/>
            <person name="Howarth C."/>
            <person name="Imamovic A."/>
            <person name="Larimer J."/>
            <person name="McCowan C."/>
            <person name="Murphy C."/>
            <person name="Neiman D."/>
            <person name="Pearson M."/>
            <person name="Priest M."/>
            <person name="Roberts A."/>
            <person name="Saif S."/>
            <person name="Shea T."/>
            <person name="Sisk P."/>
            <person name="Sykes S."/>
            <person name="Wortman J."/>
            <person name="Nusbaum C."/>
            <person name="Birren B."/>
        </authorList>
    </citation>
    <scope>NUCLEOTIDE SEQUENCE [LARGE SCALE GENOMIC DNA]</scope>
    <source>
        <strain evidence="2 4">ATCC 43197</strain>
    </source>
</reference>
<reference evidence="3 5" key="2">
    <citation type="submission" date="2013-03" db="EMBL/GenBank/DDBJ databases">
        <title>The Genome Sequence of Enterococcus malodoratus ATCC_43197 (PacBio/Illumina hybrid assembly).</title>
        <authorList>
            <consortium name="The Broad Institute Genomics Platform"/>
            <consortium name="The Broad Institute Genome Sequencing Center for Infectious Disease"/>
            <person name="Earl A."/>
            <person name="Russ C."/>
            <person name="Gilmore M."/>
            <person name="Surin D."/>
            <person name="Walker B."/>
            <person name="Young S."/>
            <person name="Zeng Q."/>
            <person name="Gargeya S."/>
            <person name="Fitzgerald M."/>
            <person name="Haas B."/>
            <person name="Abouelleil A."/>
            <person name="Allen A.W."/>
            <person name="Alvarado L."/>
            <person name="Arachchi H.M."/>
            <person name="Berlin A.M."/>
            <person name="Chapman S.B."/>
            <person name="Gainer-Dewar J."/>
            <person name="Goldberg J."/>
            <person name="Griggs A."/>
            <person name="Gujja S."/>
            <person name="Hansen M."/>
            <person name="Howarth C."/>
            <person name="Imamovic A."/>
            <person name="Ireland A."/>
            <person name="Larimer J."/>
            <person name="McCowan C."/>
            <person name="Murphy C."/>
            <person name="Pearson M."/>
            <person name="Poon T.W."/>
            <person name="Priest M."/>
            <person name="Roberts A."/>
            <person name="Saif S."/>
            <person name="Shea T."/>
            <person name="Sisk P."/>
            <person name="Sykes S."/>
            <person name="Wortman J."/>
            <person name="Nusbaum C."/>
            <person name="Birren B."/>
        </authorList>
    </citation>
    <scope>NUCLEOTIDE SEQUENCE [LARGE SCALE GENOMIC DNA]</scope>
    <source>
        <strain evidence="3 5">ATCC 43197</strain>
    </source>
</reference>
<dbReference type="PATRIC" id="fig|1158601.3.peg.1116"/>
<dbReference type="Proteomes" id="UP000013783">
    <property type="component" value="Unassembled WGS sequence"/>
</dbReference>
<protein>
    <submittedName>
        <fullName evidence="2">Uncharacterized protein</fullName>
    </submittedName>
</protein>
<sequence length="124" mass="14557">MVQQKPKIKRMSNLLFILVLFIGSLLFTWLRDLYTNGLSSQSLFNIVIVLLFLMASYFIEAKTTLNTSLRALFYFCYFFIIGTFGSAFIYQNQLNVQILFLYLFLSFIASFMWLFICKKIICST</sequence>
<keyword evidence="1" id="KW-1133">Transmembrane helix</keyword>
<keyword evidence="5" id="KW-1185">Reference proteome</keyword>
<dbReference type="eggNOG" id="ENOG50307T9">
    <property type="taxonomic scope" value="Bacteria"/>
</dbReference>
<dbReference type="RefSeq" id="WP_010740015.1">
    <property type="nucleotide sequence ID" value="NZ_KB946249.1"/>
</dbReference>
<dbReference type="AlphaFoldDB" id="R2RBN2"/>
<dbReference type="EMBL" id="ASWA01000002">
    <property type="protein sequence ID" value="EOT69610.1"/>
    <property type="molecule type" value="Genomic_DNA"/>
</dbReference>
<evidence type="ECO:0000313" key="2">
    <source>
        <dbReference type="EMBL" id="EOH81100.1"/>
    </source>
</evidence>
<evidence type="ECO:0000256" key="1">
    <source>
        <dbReference type="SAM" id="Phobius"/>
    </source>
</evidence>
<accession>R2RBN2</accession>
<comment type="caution">
    <text evidence="2">The sequence shown here is derived from an EMBL/GenBank/DDBJ whole genome shotgun (WGS) entry which is preliminary data.</text>
</comment>
<proteinExistence type="predicted"/>
<dbReference type="Proteomes" id="UP000014148">
    <property type="component" value="Unassembled WGS sequence"/>
</dbReference>
<feature type="transmembrane region" description="Helical" evidence="1">
    <location>
        <begin position="96"/>
        <end position="116"/>
    </location>
</feature>
<gene>
    <name evidence="3" type="ORF">I585_01077</name>
    <name evidence="2" type="ORF">UAI_01145</name>
</gene>